<reference evidence="1" key="1">
    <citation type="journal article" date="2023" name="Insect Mol. Biol.">
        <title>Genome sequencing provides insights into the evolution of gene families encoding plant cell wall-degrading enzymes in longhorned beetles.</title>
        <authorList>
            <person name="Shin N.R."/>
            <person name="Okamura Y."/>
            <person name="Kirsch R."/>
            <person name="Pauchet Y."/>
        </authorList>
    </citation>
    <scope>NUCLEOTIDE SEQUENCE</scope>
    <source>
        <strain evidence="1">AMC_N1</strain>
    </source>
</reference>
<evidence type="ECO:0000313" key="2">
    <source>
        <dbReference type="Proteomes" id="UP001162162"/>
    </source>
</evidence>
<gene>
    <name evidence="1" type="ORF">NQ318_007658</name>
</gene>
<comment type="caution">
    <text evidence="1">The sequence shown here is derived from an EMBL/GenBank/DDBJ whole genome shotgun (WGS) entry which is preliminary data.</text>
</comment>
<name>A0AAV8XV19_9CUCU</name>
<sequence>MVDGGVQVTKENAYNAKDFVLYTVEKSEGMITSGFIWGYLCDVAGRKKIMGNGSLSIPHECKIRLGSW</sequence>
<dbReference type="Proteomes" id="UP001162162">
    <property type="component" value="Unassembled WGS sequence"/>
</dbReference>
<dbReference type="EMBL" id="JAPWTK010000311">
    <property type="protein sequence ID" value="KAJ8942880.1"/>
    <property type="molecule type" value="Genomic_DNA"/>
</dbReference>
<dbReference type="AlphaFoldDB" id="A0AAV8XV19"/>
<keyword evidence="2" id="KW-1185">Reference proteome</keyword>
<accession>A0AAV8XV19</accession>
<evidence type="ECO:0000313" key="1">
    <source>
        <dbReference type="EMBL" id="KAJ8942880.1"/>
    </source>
</evidence>
<proteinExistence type="predicted"/>
<protein>
    <submittedName>
        <fullName evidence="1">Uncharacterized protein</fullName>
    </submittedName>
</protein>
<organism evidence="1 2">
    <name type="scientific">Aromia moschata</name>
    <dbReference type="NCBI Taxonomy" id="1265417"/>
    <lineage>
        <taxon>Eukaryota</taxon>
        <taxon>Metazoa</taxon>
        <taxon>Ecdysozoa</taxon>
        <taxon>Arthropoda</taxon>
        <taxon>Hexapoda</taxon>
        <taxon>Insecta</taxon>
        <taxon>Pterygota</taxon>
        <taxon>Neoptera</taxon>
        <taxon>Endopterygota</taxon>
        <taxon>Coleoptera</taxon>
        <taxon>Polyphaga</taxon>
        <taxon>Cucujiformia</taxon>
        <taxon>Chrysomeloidea</taxon>
        <taxon>Cerambycidae</taxon>
        <taxon>Cerambycinae</taxon>
        <taxon>Callichromatini</taxon>
        <taxon>Aromia</taxon>
    </lineage>
</organism>